<keyword evidence="1" id="KW-0067">ATP-binding</keyword>
<accession>A0ABD1FIH3</accession>
<dbReference type="PANTHER" id="PTHR47926:SF419">
    <property type="entry name" value="(WILD MALAYSIAN BANANA) HYPOTHETICAL PROTEIN"/>
    <property type="match status" value="1"/>
</dbReference>
<keyword evidence="1" id="KW-0547">Nucleotide-binding</keyword>
<dbReference type="EMBL" id="JBEAFC010000014">
    <property type="protein sequence ID" value="KAL1531625.1"/>
    <property type="molecule type" value="Genomic_DNA"/>
</dbReference>
<dbReference type="Proteomes" id="UP001567538">
    <property type="component" value="Unassembled WGS sequence"/>
</dbReference>
<keyword evidence="1" id="KW-0347">Helicase</keyword>
<dbReference type="GO" id="GO:0016787">
    <property type="term" value="F:hydrolase activity"/>
    <property type="evidence" value="ECO:0007669"/>
    <property type="project" value="UniProtKB-KW"/>
</dbReference>
<protein>
    <submittedName>
        <fullName evidence="1">DNA helicase</fullName>
        <ecNumber evidence="1">3.6.4.12</ecNumber>
    </submittedName>
</protein>
<keyword evidence="1" id="KW-0378">Hydrolase</keyword>
<evidence type="ECO:0000313" key="2">
    <source>
        <dbReference type="Proteomes" id="UP001567538"/>
    </source>
</evidence>
<evidence type="ECO:0000313" key="1">
    <source>
        <dbReference type="EMBL" id="KAL1531625.1"/>
    </source>
</evidence>
<dbReference type="GO" id="GO:0003678">
    <property type="term" value="F:DNA helicase activity"/>
    <property type="evidence" value="ECO:0007669"/>
    <property type="project" value="UniProtKB-EC"/>
</dbReference>
<sequence length="104" mass="11971">MHEAQALTKELGLRASERLAKLAEAKPGACVLLSNSYASGGRWVDAMNTRDVMSRKGIKKSGGCSWMELRNRVHLFYSQDESHDQWREMQWILQLLNTKRESYL</sequence>
<name>A0ABD1FIH3_SALDI</name>
<dbReference type="Pfam" id="PF20431">
    <property type="entry name" value="E_motif"/>
    <property type="match status" value="1"/>
</dbReference>
<organism evidence="1 2">
    <name type="scientific">Salvia divinorum</name>
    <name type="common">Maria pastora</name>
    <name type="synonym">Diviner's sage</name>
    <dbReference type="NCBI Taxonomy" id="28513"/>
    <lineage>
        <taxon>Eukaryota</taxon>
        <taxon>Viridiplantae</taxon>
        <taxon>Streptophyta</taxon>
        <taxon>Embryophyta</taxon>
        <taxon>Tracheophyta</taxon>
        <taxon>Spermatophyta</taxon>
        <taxon>Magnoliopsida</taxon>
        <taxon>eudicotyledons</taxon>
        <taxon>Gunneridae</taxon>
        <taxon>Pentapetalae</taxon>
        <taxon>asterids</taxon>
        <taxon>lamiids</taxon>
        <taxon>Lamiales</taxon>
        <taxon>Lamiaceae</taxon>
        <taxon>Nepetoideae</taxon>
        <taxon>Mentheae</taxon>
        <taxon>Salviinae</taxon>
        <taxon>Salvia</taxon>
        <taxon>Salvia subgen. Calosphace</taxon>
    </lineage>
</organism>
<reference evidence="1 2" key="1">
    <citation type="submission" date="2024-06" db="EMBL/GenBank/DDBJ databases">
        <title>A chromosome level genome sequence of Diviner's sage (Salvia divinorum).</title>
        <authorList>
            <person name="Ford S.A."/>
            <person name="Ro D.-K."/>
            <person name="Ness R.W."/>
            <person name="Phillips M.A."/>
        </authorList>
    </citation>
    <scope>NUCLEOTIDE SEQUENCE [LARGE SCALE GENOMIC DNA]</scope>
    <source>
        <strain evidence="1">SAF-2024a</strain>
        <tissue evidence="1">Leaf</tissue>
    </source>
</reference>
<dbReference type="EC" id="3.6.4.12" evidence="1"/>
<dbReference type="AlphaFoldDB" id="A0ABD1FIH3"/>
<gene>
    <name evidence="1" type="ORF">AAHA92_31746</name>
</gene>
<dbReference type="InterPro" id="IPR046960">
    <property type="entry name" value="PPR_At4g14850-like_plant"/>
</dbReference>
<proteinExistence type="predicted"/>
<dbReference type="InterPro" id="IPR046848">
    <property type="entry name" value="E_motif"/>
</dbReference>
<keyword evidence="2" id="KW-1185">Reference proteome</keyword>
<dbReference type="PANTHER" id="PTHR47926">
    <property type="entry name" value="PENTATRICOPEPTIDE REPEAT-CONTAINING PROTEIN"/>
    <property type="match status" value="1"/>
</dbReference>
<comment type="caution">
    <text evidence="1">The sequence shown here is derived from an EMBL/GenBank/DDBJ whole genome shotgun (WGS) entry which is preliminary data.</text>
</comment>